<dbReference type="Proteomes" id="UP001209682">
    <property type="component" value="Unassembled WGS sequence"/>
</dbReference>
<evidence type="ECO:0000313" key="2">
    <source>
        <dbReference type="Proteomes" id="UP001209682"/>
    </source>
</evidence>
<reference evidence="1 2" key="1">
    <citation type="submission" date="2022-11" db="EMBL/GenBank/DDBJ databases">
        <title>Acinetobacter entericus sp. nov., isolated from the gut of the plastic-eating larvae of the Coleoptera insect Zophobas atratus.</title>
        <authorList>
            <person name="Dong X."/>
            <person name="Yang Y."/>
        </authorList>
    </citation>
    <scope>NUCLEOTIDE SEQUENCE [LARGE SCALE GENOMIC DNA]</scope>
    <source>
        <strain evidence="1 2">BIT-DXN8</strain>
    </source>
</reference>
<name>A0ABT3NK21_9GAMM</name>
<accession>A0ABT3NK21</accession>
<dbReference type="EMBL" id="JAPEQW010000015">
    <property type="protein sequence ID" value="MCW8039895.1"/>
    <property type="molecule type" value="Genomic_DNA"/>
</dbReference>
<comment type="caution">
    <text evidence="1">The sequence shown here is derived from an EMBL/GenBank/DDBJ whole genome shotgun (WGS) entry which is preliminary data.</text>
</comment>
<organism evidence="1 2">
    <name type="scientific">Acinetobacter entericus</name>
    <dbReference type="NCBI Taxonomy" id="2989714"/>
    <lineage>
        <taxon>Bacteria</taxon>
        <taxon>Pseudomonadati</taxon>
        <taxon>Pseudomonadota</taxon>
        <taxon>Gammaproteobacteria</taxon>
        <taxon>Moraxellales</taxon>
        <taxon>Moraxellaceae</taxon>
        <taxon>Acinetobacter</taxon>
    </lineage>
</organism>
<sequence length="75" mass="8898">MNDLLRPRLLNNKIQVFNIIHSGQNTDREISEKSQEGYVFIKNANQLCIVNPFEKRQKLNERLQQDSCVEIYPKH</sequence>
<proteinExistence type="predicted"/>
<evidence type="ECO:0000313" key="1">
    <source>
        <dbReference type="EMBL" id="MCW8039895.1"/>
    </source>
</evidence>
<dbReference type="RefSeq" id="WP_131277684.1">
    <property type="nucleotide sequence ID" value="NZ_JAPEQW010000015.1"/>
</dbReference>
<protein>
    <submittedName>
        <fullName evidence="1">Uncharacterized protein</fullName>
    </submittedName>
</protein>
<keyword evidence="2" id="KW-1185">Reference proteome</keyword>
<gene>
    <name evidence="1" type="ORF">OKC24_12160</name>
</gene>